<dbReference type="EMBL" id="CAJOAY010025481">
    <property type="protein sequence ID" value="CAF4383443.1"/>
    <property type="molecule type" value="Genomic_DNA"/>
</dbReference>
<comment type="caution">
    <text evidence="1">The sequence shown here is derived from an EMBL/GenBank/DDBJ whole genome shotgun (WGS) entry which is preliminary data.</text>
</comment>
<sequence>MKDIPYATDPTLMKSQ</sequence>
<dbReference type="AlphaFoldDB" id="A0A820N284"/>
<feature type="non-terminal residue" evidence="1">
    <location>
        <position position="16"/>
    </location>
</feature>
<dbReference type="Proteomes" id="UP000663881">
    <property type="component" value="Unassembled WGS sequence"/>
</dbReference>
<evidence type="ECO:0000313" key="1">
    <source>
        <dbReference type="EMBL" id="CAF4383443.1"/>
    </source>
</evidence>
<organism evidence="1 2">
    <name type="scientific">Adineta steineri</name>
    <dbReference type="NCBI Taxonomy" id="433720"/>
    <lineage>
        <taxon>Eukaryota</taxon>
        <taxon>Metazoa</taxon>
        <taxon>Spiralia</taxon>
        <taxon>Gnathifera</taxon>
        <taxon>Rotifera</taxon>
        <taxon>Eurotatoria</taxon>
        <taxon>Bdelloidea</taxon>
        <taxon>Adinetida</taxon>
        <taxon>Adinetidae</taxon>
        <taxon>Adineta</taxon>
    </lineage>
</organism>
<name>A0A820N284_9BILA</name>
<protein>
    <submittedName>
        <fullName evidence="1">Uncharacterized protein</fullName>
    </submittedName>
</protein>
<evidence type="ECO:0000313" key="2">
    <source>
        <dbReference type="Proteomes" id="UP000663881"/>
    </source>
</evidence>
<proteinExistence type="predicted"/>
<gene>
    <name evidence="1" type="ORF">OKA104_LOCUS50481</name>
</gene>
<reference evidence="1" key="1">
    <citation type="submission" date="2021-02" db="EMBL/GenBank/DDBJ databases">
        <authorList>
            <person name="Nowell W R."/>
        </authorList>
    </citation>
    <scope>NUCLEOTIDE SEQUENCE</scope>
</reference>
<accession>A0A820N284</accession>